<proteinExistence type="predicted"/>
<dbReference type="EC" id="1.1.1.100" evidence="2"/>
<dbReference type="GO" id="GO:0004316">
    <property type="term" value="F:3-oxoacyl-[acyl-carrier-protein] reductase (NADPH) activity"/>
    <property type="evidence" value="ECO:0007669"/>
    <property type="project" value="UniProtKB-EC"/>
</dbReference>
<sequence>HGRLPRLRRRGLRDRPGALRRRRHHGPHGPLVGAGRGTRL</sequence>
<feature type="compositionally biased region" description="Basic residues" evidence="1">
    <location>
        <begin position="1"/>
        <end position="27"/>
    </location>
</feature>
<feature type="non-terminal residue" evidence="2">
    <location>
        <position position="1"/>
    </location>
</feature>
<dbReference type="AlphaFoldDB" id="A0A6J4RDR8"/>
<reference evidence="2" key="1">
    <citation type="submission" date="2020-02" db="EMBL/GenBank/DDBJ databases">
        <authorList>
            <person name="Meier V. D."/>
        </authorList>
    </citation>
    <scope>NUCLEOTIDE SEQUENCE</scope>
    <source>
        <strain evidence="2">AVDCRST_MAG05</strain>
    </source>
</reference>
<accession>A0A6J4RDR8</accession>
<feature type="region of interest" description="Disordered" evidence="1">
    <location>
        <begin position="1"/>
        <end position="40"/>
    </location>
</feature>
<feature type="non-terminal residue" evidence="2">
    <location>
        <position position="40"/>
    </location>
</feature>
<dbReference type="EMBL" id="CADCVM010000066">
    <property type="protein sequence ID" value="CAA9471237.1"/>
    <property type="molecule type" value="Genomic_DNA"/>
</dbReference>
<gene>
    <name evidence="2" type="ORF">AVDCRST_MAG05-573</name>
</gene>
<name>A0A6J4RDR8_9ACTN</name>
<protein>
    <submittedName>
        <fullName evidence="2">3-oxoacyl-[acyl-carrier protein] reductase</fullName>
        <ecNumber evidence="2">1.1.1.100</ecNumber>
    </submittedName>
</protein>
<organism evidence="2">
    <name type="scientific">uncultured Rubrobacteraceae bacterium</name>
    <dbReference type="NCBI Taxonomy" id="349277"/>
    <lineage>
        <taxon>Bacteria</taxon>
        <taxon>Bacillati</taxon>
        <taxon>Actinomycetota</taxon>
        <taxon>Rubrobacteria</taxon>
        <taxon>Rubrobacterales</taxon>
        <taxon>Rubrobacteraceae</taxon>
        <taxon>environmental samples</taxon>
    </lineage>
</organism>
<evidence type="ECO:0000313" key="2">
    <source>
        <dbReference type="EMBL" id="CAA9471237.1"/>
    </source>
</evidence>
<keyword evidence="2" id="KW-0560">Oxidoreductase</keyword>
<evidence type="ECO:0000256" key="1">
    <source>
        <dbReference type="SAM" id="MobiDB-lite"/>
    </source>
</evidence>